<evidence type="ECO:0000313" key="6">
    <source>
        <dbReference type="Proteomes" id="UP001254165"/>
    </source>
</evidence>
<feature type="transmembrane region" description="Helical" evidence="3">
    <location>
        <begin position="226"/>
        <end position="248"/>
    </location>
</feature>
<keyword evidence="3" id="KW-0472">Membrane</keyword>
<feature type="transmembrane region" description="Helical" evidence="3">
    <location>
        <begin position="81"/>
        <end position="101"/>
    </location>
</feature>
<dbReference type="RefSeq" id="WP_315625514.1">
    <property type="nucleotide sequence ID" value="NZ_JAUHMF010000002.1"/>
</dbReference>
<dbReference type="SUPFAM" id="SSF103481">
    <property type="entry name" value="Multidrug resistance efflux transporter EmrE"/>
    <property type="match status" value="2"/>
</dbReference>
<sequence>MTPARPADIPSKSHHRPWLPYLALLSGILALSLSSLFVRWANDAPGPVTAFYRMAVATVAFAPLFMREVRRHGLGNTPRWLFLPLLGGCFTALDHTTWSIALHETRIATATLMNNLAPLWVGLFAALIWRESLRGRFWLGLALTLSGATLVLGSDFIYRPQLNRGNFLALGSSLFYAAYFLTTQRGRERFPALVYIFMVTATASLVLLGINLASAQPLSGFAPSTYLAFLGAGLISQVIGYFSVAYALGHLPASVVAPTMVAQPVLTALMAIPLAGEPLNLTQILGGIVVLSGIYLVNLSTPQAKHQPAAAESQPEIPIHSSNLERQP</sequence>
<name>A0ABU3NSM4_9CHLR</name>
<feature type="transmembrane region" description="Helical" evidence="3">
    <location>
        <begin position="50"/>
        <end position="69"/>
    </location>
</feature>
<evidence type="ECO:0000313" key="5">
    <source>
        <dbReference type="EMBL" id="MDT8898851.1"/>
    </source>
</evidence>
<dbReference type="Proteomes" id="UP001254165">
    <property type="component" value="Unassembled WGS sequence"/>
</dbReference>
<feature type="domain" description="EamA" evidence="4">
    <location>
        <begin position="21"/>
        <end position="152"/>
    </location>
</feature>
<evidence type="ECO:0000256" key="1">
    <source>
        <dbReference type="ARBA" id="ARBA00007362"/>
    </source>
</evidence>
<evidence type="ECO:0000256" key="2">
    <source>
        <dbReference type="SAM" id="MobiDB-lite"/>
    </source>
</evidence>
<feature type="transmembrane region" description="Helical" evidence="3">
    <location>
        <begin position="164"/>
        <end position="181"/>
    </location>
</feature>
<feature type="region of interest" description="Disordered" evidence="2">
    <location>
        <begin position="307"/>
        <end position="328"/>
    </location>
</feature>
<gene>
    <name evidence="5" type="ORF">QYE77_11315</name>
</gene>
<keyword evidence="3" id="KW-0812">Transmembrane</keyword>
<comment type="caution">
    <text evidence="5">The sequence shown here is derived from an EMBL/GenBank/DDBJ whole genome shotgun (WGS) entry which is preliminary data.</text>
</comment>
<dbReference type="PANTHER" id="PTHR22911:SF76">
    <property type="entry name" value="EAMA DOMAIN-CONTAINING PROTEIN"/>
    <property type="match status" value="1"/>
</dbReference>
<accession>A0ABU3NSM4</accession>
<feature type="transmembrane region" description="Helical" evidence="3">
    <location>
        <begin position="281"/>
        <end position="299"/>
    </location>
</feature>
<organism evidence="5 6">
    <name type="scientific">Thermanaerothrix solaris</name>
    <dbReference type="NCBI Taxonomy" id="3058434"/>
    <lineage>
        <taxon>Bacteria</taxon>
        <taxon>Bacillati</taxon>
        <taxon>Chloroflexota</taxon>
        <taxon>Anaerolineae</taxon>
        <taxon>Anaerolineales</taxon>
        <taxon>Anaerolineaceae</taxon>
        <taxon>Thermanaerothrix</taxon>
    </lineage>
</organism>
<proteinExistence type="inferred from homology"/>
<dbReference type="EMBL" id="JAUHMF010000002">
    <property type="protein sequence ID" value="MDT8898851.1"/>
    <property type="molecule type" value="Genomic_DNA"/>
</dbReference>
<dbReference type="Pfam" id="PF00892">
    <property type="entry name" value="EamA"/>
    <property type="match status" value="2"/>
</dbReference>
<comment type="similarity">
    <text evidence="1">Belongs to the EamA transporter family.</text>
</comment>
<protein>
    <submittedName>
        <fullName evidence="5">DMT family transporter</fullName>
    </submittedName>
</protein>
<reference evidence="5 6" key="1">
    <citation type="submission" date="2023-07" db="EMBL/GenBank/DDBJ databases">
        <title>Novel species of Thermanaerothrix with wide hydrolytic capabilities.</title>
        <authorList>
            <person name="Zayulina K.S."/>
            <person name="Podosokorskaya O.A."/>
            <person name="Elcheninov A.G."/>
        </authorList>
    </citation>
    <scope>NUCLEOTIDE SEQUENCE [LARGE SCALE GENOMIC DNA]</scope>
    <source>
        <strain evidence="5 6">4228-RoL</strain>
    </source>
</reference>
<feature type="transmembrane region" description="Helical" evidence="3">
    <location>
        <begin position="255"/>
        <end position="275"/>
    </location>
</feature>
<feature type="transmembrane region" description="Helical" evidence="3">
    <location>
        <begin position="21"/>
        <end position="38"/>
    </location>
</feature>
<feature type="domain" description="EamA" evidence="4">
    <location>
        <begin position="164"/>
        <end position="298"/>
    </location>
</feature>
<feature type="transmembrane region" description="Helical" evidence="3">
    <location>
        <begin position="136"/>
        <end position="158"/>
    </location>
</feature>
<keyword evidence="6" id="KW-1185">Reference proteome</keyword>
<dbReference type="InterPro" id="IPR037185">
    <property type="entry name" value="EmrE-like"/>
</dbReference>
<evidence type="ECO:0000259" key="4">
    <source>
        <dbReference type="Pfam" id="PF00892"/>
    </source>
</evidence>
<feature type="transmembrane region" description="Helical" evidence="3">
    <location>
        <begin position="107"/>
        <end position="129"/>
    </location>
</feature>
<evidence type="ECO:0000256" key="3">
    <source>
        <dbReference type="SAM" id="Phobius"/>
    </source>
</evidence>
<feature type="transmembrane region" description="Helical" evidence="3">
    <location>
        <begin position="193"/>
        <end position="214"/>
    </location>
</feature>
<dbReference type="PANTHER" id="PTHR22911">
    <property type="entry name" value="ACYL-MALONYL CONDENSING ENZYME-RELATED"/>
    <property type="match status" value="1"/>
</dbReference>
<dbReference type="InterPro" id="IPR000620">
    <property type="entry name" value="EamA_dom"/>
</dbReference>
<dbReference type="Gene3D" id="1.10.3730.20">
    <property type="match status" value="2"/>
</dbReference>
<keyword evidence="3" id="KW-1133">Transmembrane helix</keyword>